<keyword evidence="3" id="KW-1185">Reference proteome</keyword>
<organism evidence="2 3">
    <name type="scientific">Zopfia rhizophila CBS 207.26</name>
    <dbReference type="NCBI Taxonomy" id="1314779"/>
    <lineage>
        <taxon>Eukaryota</taxon>
        <taxon>Fungi</taxon>
        <taxon>Dikarya</taxon>
        <taxon>Ascomycota</taxon>
        <taxon>Pezizomycotina</taxon>
        <taxon>Dothideomycetes</taxon>
        <taxon>Dothideomycetes incertae sedis</taxon>
        <taxon>Zopfiaceae</taxon>
        <taxon>Zopfia</taxon>
    </lineage>
</organism>
<reference evidence="2" key="1">
    <citation type="journal article" date="2020" name="Stud. Mycol.">
        <title>101 Dothideomycetes genomes: a test case for predicting lifestyles and emergence of pathogens.</title>
        <authorList>
            <person name="Haridas S."/>
            <person name="Albert R."/>
            <person name="Binder M."/>
            <person name="Bloem J."/>
            <person name="Labutti K."/>
            <person name="Salamov A."/>
            <person name="Andreopoulos B."/>
            <person name="Baker S."/>
            <person name="Barry K."/>
            <person name="Bills G."/>
            <person name="Bluhm B."/>
            <person name="Cannon C."/>
            <person name="Castanera R."/>
            <person name="Culley D."/>
            <person name="Daum C."/>
            <person name="Ezra D."/>
            <person name="Gonzalez J."/>
            <person name="Henrissat B."/>
            <person name="Kuo A."/>
            <person name="Liang C."/>
            <person name="Lipzen A."/>
            <person name="Lutzoni F."/>
            <person name="Magnuson J."/>
            <person name="Mondo S."/>
            <person name="Nolan M."/>
            <person name="Ohm R."/>
            <person name="Pangilinan J."/>
            <person name="Park H.-J."/>
            <person name="Ramirez L."/>
            <person name="Alfaro M."/>
            <person name="Sun H."/>
            <person name="Tritt A."/>
            <person name="Yoshinaga Y."/>
            <person name="Zwiers L.-H."/>
            <person name="Turgeon B."/>
            <person name="Goodwin S."/>
            <person name="Spatafora J."/>
            <person name="Crous P."/>
            <person name="Grigoriev I."/>
        </authorList>
    </citation>
    <scope>NUCLEOTIDE SEQUENCE</scope>
    <source>
        <strain evidence="2">CBS 207.26</strain>
    </source>
</reference>
<evidence type="ECO:0000313" key="3">
    <source>
        <dbReference type="Proteomes" id="UP000800200"/>
    </source>
</evidence>
<accession>A0A6A6DY44</accession>
<evidence type="ECO:0000256" key="1">
    <source>
        <dbReference type="SAM" id="MobiDB-lite"/>
    </source>
</evidence>
<gene>
    <name evidence="2" type="ORF">K469DRAFT_688614</name>
</gene>
<proteinExistence type="predicted"/>
<evidence type="ECO:0000313" key="2">
    <source>
        <dbReference type="EMBL" id="KAF2184611.1"/>
    </source>
</evidence>
<name>A0A6A6DY44_9PEZI</name>
<dbReference type="OrthoDB" id="10441957at2759"/>
<protein>
    <submittedName>
        <fullName evidence="2">Uncharacterized protein</fullName>
    </submittedName>
</protein>
<dbReference type="EMBL" id="ML994637">
    <property type="protein sequence ID" value="KAF2184611.1"/>
    <property type="molecule type" value="Genomic_DNA"/>
</dbReference>
<dbReference type="AlphaFoldDB" id="A0A6A6DY44"/>
<feature type="region of interest" description="Disordered" evidence="1">
    <location>
        <begin position="1"/>
        <end position="36"/>
    </location>
</feature>
<dbReference type="Proteomes" id="UP000800200">
    <property type="component" value="Unassembled WGS sequence"/>
</dbReference>
<sequence length="288" mass="32129">MAQADEHYTGPLARWFRPQPQQPNVAGAQGDLNTMESNPLYHQRSLRVGVQCWHQKSEWGTVEGVESWAPYLYILFTHQKKPRWANFTVKVEPQPAGAGTDAGATNTRPCLTPDYIFPIELLGGVRLTESKTWGFTISPSGDTGGAKVSVGSLNRGGTRNYDNVIEAMWTVEGHTDRCDDSNSHRQAQWRLGATRSWRVIPRQLRVGLIVKHGNIFPFHFNVQIEGAIHGWLLGDYYFSGHSPNLTVKTDPAQNAGHMIDFTGWAEEMMKSWMSVPGVQISEQPAVDG</sequence>